<sequence length="126" mass="13789">MKFSSLSSLAFRLLPLANNYPQSKSPIIVGQLTSCSIRLSLLHIDDPQALRQALSYLRGRKRVNSPPGHSSTGGTINIRLASSGRVGVRILVGTCGWILFGMEQSLWRRLLVRRSVRSDEGNLGAS</sequence>
<organism evidence="1 2">
    <name type="scientific">Forsythia ovata</name>
    <dbReference type="NCBI Taxonomy" id="205694"/>
    <lineage>
        <taxon>Eukaryota</taxon>
        <taxon>Viridiplantae</taxon>
        <taxon>Streptophyta</taxon>
        <taxon>Embryophyta</taxon>
        <taxon>Tracheophyta</taxon>
        <taxon>Spermatophyta</taxon>
        <taxon>Magnoliopsida</taxon>
        <taxon>eudicotyledons</taxon>
        <taxon>Gunneridae</taxon>
        <taxon>Pentapetalae</taxon>
        <taxon>asterids</taxon>
        <taxon>lamiids</taxon>
        <taxon>Lamiales</taxon>
        <taxon>Oleaceae</taxon>
        <taxon>Forsythieae</taxon>
        <taxon>Forsythia</taxon>
    </lineage>
</organism>
<accession>A0ABD1S151</accession>
<evidence type="ECO:0000313" key="2">
    <source>
        <dbReference type="Proteomes" id="UP001604277"/>
    </source>
</evidence>
<keyword evidence="2" id="KW-1185">Reference proteome</keyword>
<dbReference type="Proteomes" id="UP001604277">
    <property type="component" value="Unassembled WGS sequence"/>
</dbReference>
<protein>
    <submittedName>
        <fullName evidence="1">Uncharacterized protein</fullName>
    </submittedName>
</protein>
<name>A0ABD1S151_9LAMI</name>
<reference evidence="2" key="1">
    <citation type="submission" date="2024-07" db="EMBL/GenBank/DDBJ databases">
        <title>Two chromosome-level genome assemblies of Korean endemic species Abeliophyllum distichum and Forsythia ovata (Oleaceae).</title>
        <authorList>
            <person name="Jang H."/>
        </authorList>
    </citation>
    <scope>NUCLEOTIDE SEQUENCE [LARGE SCALE GENOMIC DNA]</scope>
</reference>
<gene>
    <name evidence="1" type="ORF">Fot_38197</name>
</gene>
<dbReference type="AlphaFoldDB" id="A0ABD1S151"/>
<evidence type="ECO:0000313" key="1">
    <source>
        <dbReference type="EMBL" id="KAL2494440.1"/>
    </source>
</evidence>
<comment type="caution">
    <text evidence="1">The sequence shown here is derived from an EMBL/GenBank/DDBJ whole genome shotgun (WGS) entry which is preliminary data.</text>
</comment>
<proteinExistence type="predicted"/>
<dbReference type="EMBL" id="JBFOLJ010000011">
    <property type="protein sequence ID" value="KAL2494440.1"/>
    <property type="molecule type" value="Genomic_DNA"/>
</dbReference>